<organism evidence="4 5">
    <name type="scientific">Paractinoplanes aksuensis</name>
    <dbReference type="NCBI Taxonomy" id="2939490"/>
    <lineage>
        <taxon>Bacteria</taxon>
        <taxon>Bacillati</taxon>
        <taxon>Actinomycetota</taxon>
        <taxon>Actinomycetes</taxon>
        <taxon>Micromonosporales</taxon>
        <taxon>Micromonosporaceae</taxon>
        <taxon>Paractinoplanes</taxon>
    </lineage>
</organism>
<evidence type="ECO:0000313" key="5">
    <source>
        <dbReference type="Proteomes" id="UP001523369"/>
    </source>
</evidence>
<dbReference type="Gene3D" id="3.40.50.1820">
    <property type="entry name" value="alpha/beta hydrolase"/>
    <property type="match status" value="1"/>
</dbReference>
<keyword evidence="2 4" id="KW-0378">Hydrolase</keyword>
<comment type="similarity">
    <text evidence="1">Belongs to the AB hydrolase superfamily.</text>
</comment>
<accession>A0ABT1DH06</accession>
<dbReference type="InterPro" id="IPR041127">
    <property type="entry name" value="PET_hydrolase/cutinase-like"/>
</dbReference>
<reference evidence="4 5" key="1">
    <citation type="submission" date="2022-06" db="EMBL/GenBank/DDBJ databases">
        <title>New Species of the Genus Actinoplanes, ActinopZanes ferrugineus.</title>
        <authorList>
            <person name="Ding P."/>
        </authorList>
    </citation>
    <scope>NUCLEOTIDE SEQUENCE [LARGE SCALE GENOMIC DNA]</scope>
    <source>
        <strain evidence="4 5">TRM88003</strain>
    </source>
</reference>
<keyword evidence="5" id="KW-1185">Reference proteome</keyword>
<dbReference type="InterPro" id="IPR050261">
    <property type="entry name" value="FrsA_esterase"/>
</dbReference>
<dbReference type="PANTHER" id="PTHR22946:SF9">
    <property type="entry name" value="POLYKETIDE TRANSFERASE AF380"/>
    <property type="match status" value="1"/>
</dbReference>
<protein>
    <submittedName>
        <fullName evidence="4">Alpha/beta hydrolase</fullName>
    </submittedName>
</protein>
<dbReference type="SUPFAM" id="SSF53474">
    <property type="entry name" value="alpha/beta-Hydrolases"/>
    <property type="match status" value="1"/>
</dbReference>
<sequence>MPLFRTRNVVATLAAAALTVGGLTLIPDARAATFERGPAPSRAGIEAARGPFATSQVTVARSAVSGFGGGDIVFPTDTSAGTFGAVAIAPGFTARRSSMAWIVPRLASQGFVVFNIDTLTTSDQPASRGRQLLAALDFLTERSSVRTRVDASRLAVMGHSMGGGGSLEAATSRNTLQAAIPLTPWDLNRNFGRSQVPTLIIGAERDAIAPVRQHSEPFFASLPDTLDSAYLELAGASHFAPNVPNTTIASTSIAWLKRFVDDDTRYDQFLCPGPARNAAISEFEINGC</sequence>
<evidence type="ECO:0000259" key="3">
    <source>
        <dbReference type="Pfam" id="PF12740"/>
    </source>
</evidence>
<dbReference type="PANTHER" id="PTHR22946">
    <property type="entry name" value="DIENELACTONE HYDROLASE DOMAIN-CONTAINING PROTEIN-RELATED"/>
    <property type="match status" value="1"/>
</dbReference>
<feature type="domain" description="PET hydrolase/cutinase-like" evidence="3">
    <location>
        <begin position="30"/>
        <end position="287"/>
    </location>
</feature>
<dbReference type="GO" id="GO:0016787">
    <property type="term" value="F:hydrolase activity"/>
    <property type="evidence" value="ECO:0007669"/>
    <property type="project" value="UniProtKB-KW"/>
</dbReference>
<proteinExistence type="inferred from homology"/>
<evidence type="ECO:0000256" key="2">
    <source>
        <dbReference type="ARBA" id="ARBA00022801"/>
    </source>
</evidence>
<name>A0ABT1DH06_9ACTN</name>
<gene>
    <name evidence="4" type="ORF">M1L60_00520</name>
</gene>
<evidence type="ECO:0000313" key="4">
    <source>
        <dbReference type="EMBL" id="MCO8269066.1"/>
    </source>
</evidence>
<dbReference type="InterPro" id="IPR029058">
    <property type="entry name" value="AB_hydrolase_fold"/>
</dbReference>
<evidence type="ECO:0000256" key="1">
    <source>
        <dbReference type="ARBA" id="ARBA00008645"/>
    </source>
</evidence>
<dbReference type="Pfam" id="PF12740">
    <property type="entry name" value="PETase"/>
    <property type="match status" value="1"/>
</dbReference>
<comment type="caution">
    <text evidence="4">The sequence shown here is derived from an EMBL/GenBank/DDBJ whole genome shotgun (WGS) entry which is preliminary data.</text>
</comment>
<dbReference type="Proteomes" id="UP001523369">
    <property type="component" value="Unassembled WGS sequence"/>
</dbReference>
<dbReference type="EMBL" id="JAMYJR010000001">
    <property type="protein sequence ID" value="MCO8269066.1"/>
    <property type="molecule type" value="Genomic_DNA"/>
</dbReference>